<dbReference type="OrthoDB" id="7059546at2"/>
<dbReference type="KEGG" id="lpv:HYN51_13400"/>
<dbReference type="InterPro" id="IPR016419">
    <property type="entry name" value="Prepilin_Pept-dep_B_prd"/>
</dbReference>
<gene>
    <name evidence="7" type="ORF">HYN51_13400</name>
</gene>
<keyword evidence="2" id="KW-0488">Methylation</keyword>
<evidence type="ECO:0000256" key="3">
    <source>
        <dbReference type="ARBA" id="ARBA00022692"/>
    </source>
</evidence>
<dbReference type="RefSeq" id="WP_108901502.1">
    <property type="nucleotide sequence ID" value="NZ_CP029185.2"/>
</dbReference>
<feature type="transmembrane region" description="Helical" evidence="6">
    <location>
        <begin position="15"/>
        <end position="36"/>
    </location>
</feature>
<dbReference type="PANTHER" id="PTHR39583">
    <property type="entry name" value="TYPE II SECRETION SYSTEM PROTEIN J-RELATED"/>
    <property type="match status" value="1"/>
</dbReference>
<evidence type="ECO:0000256" key="6">
    <source>
        <dbReference type="SAM" id="Phobius"/>
    </source>
</evidence>
<keyword evidence="3 6" id="KW-0812">Transmembrane</keyword>
<dbReference type="GO" id="GO:0016020">
    <property type="term" value="C:membrane"/>
    <property type="evidence" value="ECO:0007669"/>
    <property type="project" value="UniProtKB-SubCell"/>
</dbReference>
<dbReference type="GO" id="GO:0015628">
    <property type="term" value="P:protein secretion by the type II secretion system"/>
    <property type="evidence" value="ECO:0007669"/>
    <property type="project" value="TreeGrafter"/>
</dbReference>
<dbReference type="PANTHER" id="PTHR39583:SF3">
    <property type="entry name" value="PREPILIN PEPTIDASE-DEPENDENT PROTEIN B"/>
    <property type="match status" value="1"/>
</dbReference>
<keyword evidence="4 6" id="KW-1133">Transmembrane helix</keyword>
<evidence type="ECO:0000256" key="5">
    <source>
        <dbReference type="ARBA" id="ARBA00023136"/>
    </source>
</evidence>
<name>A0A2Y9U095_9GAMM</name>
<comment type="subcellular location">
    <subcellularLocation>
        <location evidence="1">Membrane</location>
        <topology evidence="1">Single-pass membrane protein</topology>
    </subcellularLocation>
</comment>
<accession>A0A2Y9U095</accession>
<dbReference type="Proteomes" id="UP000244908">
    <property type="component" value="Chromosome"/>
</dbReference>
<keyword evidence="5 6" id="KW-0472">Membrane</keyword>
<reference evidence="7 8" key="1">
    <citation type="journal article" date="2019" name="Int. J. Syst. Evol. Microbiol.">
        <title>Limnobaculum parvum gen. nov., sp. nov., isolated from a freshwater lake.</title>
        <authorList>
            <person name="Baek C."/>
            <person name="Shin S.K."/>
            <person name="Yi H."/>
        </authorList>
    </citation>
    <scope>NUCLEOTIDE SEQUENCE [LARGE SCALE GENOMIC DNA]</scope>
    <source>
        <strain evidence="7 8">HYN0051</strain>
    </source>
</reference>
<dbReference type="AlphaFoldDB" id="A0A2Y9U095"/>
<dbReference type="InterPro" id="IPR012902">
    <property type="entry name" value="N_methyl_site"/>
</dbReference>
<evidence type="ECO:0000256" key="2">
    <source>
        <dbReference type="ARBA" id="ARBA00022481"/>
    </source>
</evidence>
<dbReference type="InterPro" id="IPR051621">
    <property type="entry name" value="T2SS_protein_J"/>
</dbReference>
<keyword evidence="8" id="KW-1185">Reference proteome</keyword>
<dbReference type="EMBL" id="CP029185">
    <property type="protein sequence ID" value="AWH89458.1"/>
    <property type="molecule type" value="Genomic_DNA"/>
</dbReference>
<evidence type="ECO:0000256" key="4">
    <source>
        <dbReference type="ARBA" id="ARBA00022989"/>
    </source>
</evidence>
<sequence length="201" mass="22508">MLVENQQGGFSLAEMLIAMLIASMMIVSVAAMYPALQRQSLMLYRLYRLEQSMGQVLMTIAKDLRRAGFLLKGGKAPVPEAVYIGQHPQSAVGSCLIIRYDLNHNGVIDPIDSAAAEHFAYRWLNNSIEQHRSAKDCHGNGWEKVVDPAEIVITHFSVQLGGHSLNGTGKNAAYYLIALEGHWKRWPSVKRRLTLRIRGMY</sequence>
<proteinExistence type="predicted"/>
<dbReference type="Pfam" id="PF07963">
    <property type="entry name" value="N_methyl"/>
    <property type="match status" value="1"/>
</dbReference>
<protein>
    <submittedName>
        <fullName evidence="7">Prepilin peptidase-dependent protein</fullName>
    </submittedName>
</protein>
<dbReference type="PIRSF" id="PIRSF004525">
    <property type="entry name" value="Pilin_peptidase-dep_B_prd"/>
    <property type="match status" value="1"/>
</dbReference>
<evidence type="ECO:0000313" key="7">
    <source>
        <dbReference type="EMBL" id="AWH89458.1"/>
    </source>
</evidence>
<dbReference type="NCBIfam" id="NF007848">
    <property type="entry name" value="PRK10557.1"/>
    <property type="match status" value="1"/>
</dbReference>
<evidence type="ECO:0000313" key="8">
    <source>
        <dbReference type="Proteomes" id="UP000244908"/>
    </source>
</evidence>
<organism evidence="7 8">
    <name type="scientific">Limnobaculum parvum</name>
    <dbReference type="NCBI Taxonomy" id="2172103"/>
    <lineage>
        <taxon>Bacteria</taxon>
        <taxon>Pseudomonadati</taxon>
        <taxon>Pseudomonadota</taxon>
        <taxon>Gammaproteobacteria</taxon>
        <taxon>Enterobacterales</taxon>
        <taxon>Budviciaceae</taxon>
        <taxon>Limnobaculum</taxon>
    </lineage>
</organism>
<evidence type="ECO:0000256" key="1">
    <source>
        <dbReference type="ARBA" id="ARBA00004167"/>
    </source>
</evidence>